<proteinExistence type="predicted"/>
<keyword evidence="3" id="KW-1185">Reference proteome</keyword>
<organism evidence="2 3">
    <name type="scientific">Mycena venus</name>
    <dbReference type="NCBI Taxonomy" id="2733690"/>
    <lineage>
        <taxon>Eukaryota</taxon>
        <taxon>Fungi</taxon>
        <taxon>Dikarya</taxon>
        <taxon>Basidiomycota</taxon>
        <taxon>Agaricomycotina</taxon>
        <taxon>Agaricomycetes</taxon>
        <taxon>Agaricomycetidae</taxon>
        <taxon>Agaricales</taxon>
        <taxon>Marasmiineae</taxon>
        <taxon>Mycenaceae</taxon>
        <taxon>Mycena</taxon>
    </lineage>
</organism>
<evidence type="ECO:0000256" key="1">
    <source>
        <dbReference type="SAM" id="MobiDB-lite"/>
    </source>
</evidence>
<feature type="compositionally biased region" description="Pro residues" evidence="1">
    <location>
        <begin position="136"/>
        <end position="146"/>
    </location>
</feature>
<reference evidence="2" key="1">
    <citation type="submission" date="2020-05" db="EMBL/GenBank/DDBJ databases">
        <title>Mycena genomes resolve the evolution of fungal bioluminescence.</title>
        <authorList>
            <person name="Tsai I.J."/>
        </authorList>
    </citation>
    <scope>NUCLEOTIDE SEQUENCE</scope>
    <source>
        <strain evidence="2">CCC161011</strain>
    </source>
</reference>
<dbReference type="Proteomes" id="UP000620124">
    <property type="component" value="Unassembled WGS sequence"/>
</dbReference>
<sequence>MYEEKENRQANPDIICGSGLTLSAASSNVPVYRCNPHMQTLSADSRARRLSSFPLAGYSGRCLHFADILRPSASYCLPRRYFALASHTVGRTARTEFMLQEQDAVSAKNTRTAPSVGVPKMTAISRESEPLAAHPLPLPSPTPRPHPTQTRRTYAVAQARIQVWDLAVFLASLPEGSPQHLPDIPPLGFTPTRTIPVTGILPRRVYDVGRHRCREQRAELASGVLD</sequence>
<protein>
    <submittedName>
        <fullName evidence="2">Uncharacterized protein</fullName>
    </submittedName>
</protein>
<evidence type="ECO:0000313" key="2">
    <source>
        <dbReference type="EMBL" id="KAF7349995.1"/>
    </source>
</evidence>
<accession>A0A8H6XXC9</accession>
<dbReference type="AlphaFoldDB" id="A0A8H6XXC9"/>
<feature type="region of interest" description="Disordered" evidence="1">
    <location>
        <begin position="130"/>
        <end position="149"/>
    </location>
</feature>
<dbReference type="EMBL" id="JACAZI010000010">
    <property type="protein sequence ID" value="KAF7349995.1"/>
    <property type="molecule type" value="Genomic_DNA"/>
</dbReference>
<comment type="caution">
    <text evidence="2">The sequence shown here is derived from an EMBL/GenBank/DDBJ whole genome shotgun (WGS) entry which is preliminary data.</text>
</comment>
<gene>
    <name evidence="2" type="ORF">MVEN_01301000</name>
</gene>
<name>A0A8H6XXC9_9AGAR</name>
<evidence type="ECO:0000313" key="3">
    <source>
        <dbReference type="Proteomes" id="UP000620124"/>
    </source>
</evidence>